<keyword evidence="2" id="KW-1185">Reference proteome</keyword>
<sequence>MSQLVQQKISELDRALTEFTMHPGARILLLHATDNDFKVAYHFLSMRAEYKIESADVIVLADAPFTTAHQFADQAVVALCQAYDRLKPLLPIKDPEADLPDWQPEFIADESETGVQRLERLTQEMVRLYGDYFDKLVLFLIPPTVMNTQEWRSFITQISGMTDNKIRFGVIENLTPFEPVQQALQLPETQIVLYSFQGQSFDMMLGVLDELEHQDELVDYRRYLTQTFQYQSEQAPEKALNAAQSALQIAQQQQLKEAQVVALTAMYATSVSLKDYQQAQHLTRQALAVAQTVTTEELPARNQLEAMAYTNLATAEFLGRRYDLAADSYQAAACLFQHQENWMMTYENLRMRVLCLTRLEHFDKAWASGGDALVAVYQTPEALWQNGTLAYFGKNMLHLCPWQEKAEQTVFEAHMADLLGEPWQQLTDAVEMPDLPPQQEGSIA</sequence>
<evidence type="ECO:0000313" key="1">
    <source>
        <dbReference type="EMBL" id="SHI18334.1"/>
    </source>
</evidence>
<dbReference type="OrthoDB" id="1489669at2"/>
<dbReference type="AlphaFoldDB" id="A0A1M5Z2I7"/>
<evidence type="ECO:0008006" key="3">
    <source>
        <dbReference type="Google" id="ProtNLM"/>
    </source>
</evidence>
<dbReference type="Proteomes" id="UP000184608">
    <property type="component" value="Unassembled WGS sequence"/>
</dbReference>
<accession>A0A1M5Z2I7</accession>
<name>A0A1M5Z2I7_9VIBR</name>
<proteinExistence type="predicted"/>
<evidence type="ECO:0000313" key="2">
    <source>
        <dbReference type="Proteomes" id="UP000184608"/>
    </source>
</evidence>
<dbReference type="RefSeq" id="WP_073603876.1">
    <property type="nucleotide sequence ID" value="NZ_FQXZ01000021.1"/>
</dbReference>
<organism evidence="1 2">
    <name type="scientific">Vibrio aerogenes CECT 7868</name>
    <dbReference type="NCBI Taxonomy" id="1216006"/>
    <lineage>
        <taxon>Bacteria</taxon>
        <taxon>Pseudomonadati</taxon>
        <taxon>Pseudomonadota</taxon>
        <taxon>Gammaproteobacteria</taxon>
        <taxon>Vibrionales</taxon>
        <taxon>Vibrionaceae</taxon>
        <taxon>Vibrio</taxon>
    </lineage>
</organism>
<dbReference type="Gene3D" id="1.25.40.10">
    <property type="entry name" value="Tetratricopeptide repeat domain"/>
    <property type="match status" value="1"/>
</dbReference>
<protein>
    <recommendedName>
        <fullName evidence="3">Tetratricopeptide repeat protein</fullName>
    </recommendedName>
</protein>
<gene>
    <name evidence="1" type="ORF">VA7868_02206</name>
</gene>
<dbReference type="EMBL" id="FQXZ01000021">
    <property type="protein sequence ID" value="SHI18334.1"/>
    <property type="molecule type" value="Genomic_DNA"/>
</dbReference>
<reference evidence="1 2" key="1">
    <citation type="submission" date="2016-11" db="EMBL/GenBank/DDBJ databases">
        <authorList>
            <person name="Jaros S."/>
            <person name="Januszkiewicz K."/>
            <person name="Wedrychowicz H."/>
        </authorList>
    </citation>
    <scope>NUCLEOTIDE SEQUENCE [LARGE SCALE GENOMIC DNA]</scope>
    <source>
        <strain evidence="1 2">CECT 7868</strain>
    </source>
</reference>
<dbReference type="InterPro" id="IPR011990">
    <property type="entry name" value="TPR-like_helical_dom_sf"/>
</dbReference>
<dbReference type="STRING" id="1216006.VA7868_02206"/>
<dbReference type="SUPFAM" id="SSF48452">
    <property type="entry name" value="TPR-like"/>
    <property type="match status" value="1"/>
</dbReference>